<dbReference type="NCBIfam" id="TIGR03837">
    <property type="entry name" value="efp_Arg_rhamno"/>
    <property type="match status" value="1"/>
</dbReference>
<evidence type="ECO:0000313" key="8">
    <source>
        <dbReference type="EMBL" id="RZU36881.1"/>
    </source>
</evidence>
<comment type="catalytic activity">
    <reaction evidence="7">
        <text>dTDP-beta-L-rhamnose + L-arginyl-[protein] = N(omega)-(alpha-L-rhamnosyl)-L-arginyl-[protein] + dTDP + H(+)</text>
        <dbReference type="Rhea" id="RHEA:66692"/>
        <dbReference type="Rhea" id="RHEA-COMP:10532"/>
        <dbReference type="Rhea" id="RHEA-COMP:17096"/>
        <dbReference type="ChEBI" id="CHEBI:15378"/>
        <dbReference type="ChEBI" id="CHEBI:29965"/>
        <dbReference type="ChEBI" id="CHEBI:57510"/>
        <dbReference type="ChEBI" id="CHEBI:58369"/>
        <dbReference type="ChEBI" id="CHEBI:167445"/>
    </reaction>
    <physiologicalReaction direction="left-to-right" evidence="7">
        <dbReference type="Rhea" id="RHEA:66693"/>
    </physiologicalReaction>
</comment>
<comment type="function">
    <text evidence="3">Protein-arginine rhamnosyltransferase that catalyzes the transfer of a single rhamnose to elongation factor P (EF-P) on 'Lys-32', a modification required for EF-P-dependent rescue of polyproline stalled ribosomes.</text>
</comment>
<dbReference type="GO" id="GO:0106361">
    <property type="term" value="F:protein-arginine rhamnosyltransferase activity"/>
    <property type="evidence" value="ECO:0007669"/>
    <property type="project" value="InterPro"/>
</dbReference>
<keyword evidence="2" id="KW-0808">Transferase</keyword>
<gene>
    <name evidence="8" type="ORF">EV700_3094</name>
</gene>
<evidence type="ECO:0000256" key="7">
    <source>
        <dbReference type="ARBA" id="ARBA00048472"/>
    </source>
</evidence>
<evidence type="ECO:0000256" key="2">
    <source>
        <dbReference type="ARBA" id="ARBA00022679"/>
    </source>
</evidence>
<keyword evidence="1" id="KW-0328">Glycosyltransferase</keyword>
<evidence type="ECO:0000256" key="5">
    <source>
        <dbReference type="ARBA" id="ARBA00024416"/>
    </source>
</evidence>
<evidence type="ECO:0000256" key="6">
    <source>
        <dbReference type="ARBA" id="ARBA00030025"/>
    </source>
</evidence>
<comment type="caution">
    <text evidence="8">The sequence shown here is derived from an EMBL/GenBank/DDBJ whole genome shotgun (WGS) entry which is preliminary data.</text>
</comment>
<reference evidence="8 9" key="1">
    <citation type="submission" date="2019-02" db="EMBL/GenBank/DDBJ databases">
        <title>Genomic Encyclopedia of Type Strains, Phase IV (KMG-IV): sequencing the most valuable type-strain genomes for metagenomic binning, comparative biology and taxonomic classification.</title>
        <authorList>
            <person name="Goeker M."/>
        </authorList>
    </citation>
    <scope>NUCLEOTIDE SEQUENCE [LARGE SCALE GENOMIC DNA]</scope>
    <source>
        <strain evidence="8 9">DSM 105135</strain>
    </source>
</reference>
<dbReference type="Proteomes" id="UP000292423">
    <property type="component" value="Unassembled WGS sequence"/>
</dbReference>
<comment type="similarity">
    <text evidence="4">Belongs to the glycosyltransferase 104 family.</text>
</comment>
<evidence type="ECO:0000256" key="1">
    <source>
        <dbReference type="ARBA" id="ARBA00022676"/>
    </source>
</evidence>
<name>A0A4Q7YJS9_9GAMM</name>
<accession>A0A4Q7YJS9</accession>
<dbReference type="OrthoDB" id="209085at2"/>
<dbReference type="AlphaFoldDB" id="A0A4Q7YJS9"/>
<evidence type="ECO:0000313" key="9">
    <source>
        <dbReference type="Proteomes" id="UP000292423"/>
    </source>
</evidence>
<dbReference type="InterPro" id="IPR016633">
    <property type="entry name" value="EarP"/>
</dbReference>
<evidence type="ECO:0000256" key="4">
    <source>
        <dbReference type="ARBA" id="ARBA00024346"/>
    </source>
</evidence>
<dbReference type="PIRSF" id="PIRSF015557">
    <property type="entry name" value="UCP015557"/>
    <property type="match status" value="1"/>
</dbReference>
<dbReference type="EMBL" id="SHKX01000016">
    <property type="protein sequence ID" value="RZU36881.1"/>
    <property type="molecule type" value="Genomic_DNA"/>
</dbReference>
<proteinExistence type="inferred from homology"/>
<dbReference type="Pfam" id="PF10093">
    <property type="entry name" value="EarP"/>
    <property type="match status" value="1"/>
</dbReference>
<organism evidence="8 9">
    <name type="scientific">Fluviicoccus keumensis</name>
    <dbReference type="NCBI Taxonomy" id="1435465"/>
    <lineage>
        <taxon>Bacteria</taxon>
        <taxon>Pseudomonadati</taxon>
        <taxon>Pseudomonadota</taxon>
        <taxon>Gammaproteobacteria</taxon>
        <taxon>Moraxellales</taxon>
        <taxon>Moraxellaceae</taxon>
        <taxon>Fluviicoccus</taxon>
    </lineage>
</organism>
<protein>
    <recommendedName>
        <fullName evidence="5">Protein-arginine rhamnosyltransferase</fullName>
    </recommendedName>
    <alternativeName>
        <fullName evidence="6">EF-P arginine rhamnosyltransferase</fullName>
    </alternativeName>
</protein>
<dbReference type="RefSeq" id="WP_130415451.1">
    <property type="nucleotide sequence ID" value="NZ_SHKX01000016.1"/>
</dbReference>
<evidence type="ECO:0000256" key="3">
    <source>
        <dbReference type="ARBA" id="ARBA00024303"/>
    </source>
</evidence>
<sequence>MKTIDLFCTVIDNFGDIGVCRRLALQLHREYGHAVRLWVDDLASFSRLAPELDTRAAVQSWQGLEVRHWVEGAADGVIPADIIIEGFGCRLPESFLNAMAQKQPAPVWLNLEYLSAEDWTLGCHGLTSPHPRLPLRQHFFFPGFDPRSGGLLRERDLLTRRDAFQRDPATQRAFWDYLHCPEAMQAGKRISLFAYENPAVPALLTQLAGESEPVLLAVPEGRVLAEVSRWCGRELRAGDHLTQGSLSIAVLPFLSPDDYDRLLWACDLNFVRGEDSFIRAHWAGRPLVWHIYPQDDAAHMVKLEAWLALCRESLPASWLELQRQWNHGAIDAAGLFRAWPEVIRGSAAFCRHLSDQSDLAARLEEFCAER</sequence>
<keyword evidence="9" id="KW-1185">Reference proteome</keyword>